<feature type="transmembrane region" description="Helical" evidence="17">
    <location>
        <begin position="193"/>
        <end position="212"/>
    </location>
</feature>
<gene>
    <name evidence="18" type="ORF">H8S62_12485</name>
</gene>
<evidence type="ECO:0000256" key="17">
    <source>
        <dbReference type="SAM" id="Phobius"/>
    </source>
</evidence>
<dbReference type="AlphaFoldDB" id="A0A8J6MDJ3"/>
<dbReference type="GO" id="GO:0051301">
    <property type="term" value="P:cell division"/>
    <property type="evidence" value="ECO:0007669"/>
    <property type="project" value="InterPro"/>
</dbReference>
<evidence type="ECO:0000256" key="6">
    <source>
        <dbReference type="ARBA" id="ARBA00022984"/>
    </source>
</evidence>
<evidence type="ECO:0000256" key="10">
    <source>
        <dbReference type="ARBA" id="ARBA00033270"/>
    </source>
</evidence>
<keyword evidence="8 17" id="KW-0472">Membrane</keyword>
<comment type="caution">
    <text evidence="18">The sequence shown here is derived from an EMBL/GenBank/DDBJ whole genome shotgun (WGS) entry which is preliminary data.</text>
</comment>
<feature type="transmembrane region" description="Helical" evidence="17">
    <location>
        <begin position="156"/>
        <end position="181"/>
    </location>
</feature>
<dbReference type="EC" id="2.4.99.28" evidence="14"/>
<keyword evidence="4 17" id="KW-0812">Transmembrane</keyword>
<dbReference type="GO" id="GO:0008360">
    <property type="term" value="P:regulation of cell shape"/>
    <property type="evidence" value="ECO:0007669"/>
    <property type="project" value="UniProtKB-KW"/>
</dbReference>
<evidence type="ECO:0000256" key="5">
    <source>
        <dbReference type="ARBA" id="ARBA00022960"/>
    </source>
</evidence>
<feature type="transmembrane region" description="Helical" evidence="17">
    <location>
        <begin position="17"/>
        <end position="36"/>
    </location>
</feature>
<feature type="transmembrane region" description="Helical" evidence="17">
    <location>
        <begin position="48"/>
        <end position="68"/>
    </location>
</feature>
<name>A0A8J6MDJ3_9FIRM</name>
<dbReference type="EMBL" id="JACOPQ010000010">
    <property type="protein sequence ID" value="MBC5737824.1"/>
    <property type="molecule type" value="Genomic_DNA"/>
</dbReference>
<evidence type="ECO:0000256" key="2">
    <source>
        <dbReference type="ARBA" id="ARBA00022676"/>
    </source>
</evidence>
<dbReference type="GO" id="GO:0032153">
    <property type="term" value="C:cell division site"/>
    <property type="evidence" value="ECO:0007669"/>
    <property type="project" value="TreeGrafter"/>
</dbReference>
<accession>A0A8J6MDJ3</accession>
<comment type="function">
    <text evidence="16">Peptidoglycan polymerase that is essential for cell division.</text>
</comment>
<feature type="transmembrane region" description="Helical" evidence="17">
    <location>
        <begin position="359"/>
        <end position="380"/>
    </location>
</feature>
<dbReference type="GO" id="GO:0008955">
    <property type="term" value="F:peptidoglycan glycosyltransferase activity"/>
    <property type="evidence" value="ECO:0007669"/>
    <property type="project" value="UniProtKB-EC"/>
</dbReference>
<sequence length="395" mass="43571">MSWLRDSVREFFQKGDLLLLGLCVAASGYGLVLIFSATRYLGDNNRKVLVQAAAILLGVLVYIFFSAVDIELITEKSWKLLLVFNVVFVLLTLTPLRVEGTNGNQSWIHIPGFPVNLQPAEIVKLTFVLLLAWQFHKLQERGLSKPFSVFQTAGHTLFMCGIVAVASGDFGMVLTYLFIFVTVAWAGGIKKRWFLLALVAAVAAVVLIWPHVSGDYRMRRFTVVIDHLIGNPDTLQEQTLGTGYQQSRSILYIGSGGLFGQGFLKGVQTQSYNSMPKYVRETDEIFAVCGEEFGLVGCALLLLLLSCIILRCVWVARKARSPQSALIAMGYAGMLLIQIAVNVGMCLYIFPVVGLTLPFISYGGSSIVTMFAAMGIVSSIKMRSLPSWLRDRSKL</sequence>
<comment type="similarity">
    <text evidence="11">Belongs to the SEDS family. FtsW subfamily.</text>
</comment>
<evidence type="ECO:0000256" key="16">
    <source>
        <dbReference type="ARBA" id="ARBA00049966"/>
    </source>
</evidence>
<dbReference type="PANTHER" id="PTHR30474">
    <property type="entry name" value="CELL CYCLE PROTEIN"/>
    <property type="match status" value="1"/>
</dbReference>
<feature type="transmembrane region" description="Helical" evidence="17">
    <location>
        <begin position="293"/>
        <end position="314"/>
    </location>
</feature>
<evidence type="ECO:0000313" key="19">
    <source>
        <dbReference type="Proteomes" id="UP000607645"/>
    </source>
</evidence>
<keyword evidence="19" id="KW-1185">Reference proteome</keyword>
<dbReference type="InterPro" id="IPR001182">
    <property type="entry name" value="FtsW/RodA"/>
</dbReference>
<evidence type="ECO:0000256" key="11">
    <source>
        <dbReference type="ARBA" id="ARBA00038053"/>
    </source>
</evidence>
<feature type="transmembrane region" description="Helical" evidence="17">
    <location>
        <begin position="326"/>
        <end position="353"/>
    </location>
</feature>
<evidence type="ECO:0000256" key="12">
    <source>
        <dbReference type="ARBA" id="ARBA00041185"/>
    </source>
</evidence>
<evidence type="ECO:0000256" key="3">
    <source>
        <dbReference type="ARBA" id="ARBA00022679"/>
    </source>
</evidence>
<evidence type="ECO:0000256" key="15">
    <source>
        <dbReference type="ARBA" id="ARBA00049902"/>
    </source>
</evidence>
<dbReference type="GO" id="GO:0015648">
    <property type="term" value="F:lipid-linked peptidoglycan transporter activity"/>
    <property type="evidence" value="ECO:0007669"/>
    <property type="project" value="TreeGrafter"/>
</dbReference>
<dbReference type="Proteomes" id="UP000607645">
    <property type="component" value="Unassembled WGS sequence"/>
</dbReference>
<dbReference type="RefSeq" id="WP_186919634.1">
    <property type="nucleotide sequence ID" value="NZ_JACOPQ010000010.1"/>
</dbReference>
<organism evidence="18 19">
    <name type="scientific">Lawsonibacter faecis</name>
    <dbReference type="NCBI Taxonomy" id="2763052"/>
    <lineage>
        <taxon>Bacteria</taxon>
        <taxon>Bacillati</taxon>
        <taxon>Bacillota</taxon>
        <taxon>Clostridia</taxon>
        <taxon>Eubacteriales</taxon>
        <taxon>Oscillospiraceae</taxon>
        <taxon>Lawsonibacter</taxon>
    </lineage>
</organism>
<keyword evidence="7 17" id="KW-1133">Transmembrane helix</keyword>
<comment type="subcellular location">
    <subcellularLocation>
        <location evidence="1">Membrane</location>
        <topology evidence="1">Multi-pass membrane protein</topology>
    </subcellularLocation>
</comment>
<keyword evidence="5" id="KW-0133">Cell shape</keyword>
<evidence type="ECO:0000256" key="9">
    <source>
        <dbReference type="ARBA" id="ARBA00032370"/>
    </source>
</evidence>
<protein>
    <recommendedName>
        <fullName evidence="12">Probable peptidoglycan glycosyltransferase FtsW</fullName>
        <ecNumber evidence="14">2.4.99.28</ecNumber>
    </recommendedName>
    <alternativeName>
        <fullName evidence="13">Cell division protein FtsW</fullName>
    </alternativeName>
    <alternativeName>
        <fullName evidence="10">Cell wall polymerase</fullName>
    </alternativeName>
    <alternativeName>
        <fullName evidence="9">Peptidoglycan polymerase</fullName>
    </alternativeName>
</protein>
<keyword evidence="3" id="KW-0808">Transferase</keyword>
<dbReference type="Pfam" id="PF01098">
    <property type="entry name" value="FTSW_RODA_SPOVE"/>
    <property type="match status" value="1"/>
</dbReference>
<evidence type="ECO:0000256" key="7">
    <source>
        <dbReference type="ARBA" id="ARBA00022989"/>
    </source>
</evidence>
<feature type="transmembrane region" description="Helical" evidence="17">
    <location>
        <begin position="80"/>
        <end position="98"/>
    </location>
</feature>
<dbReference type="GO" id="GO:0009252">
    <property type="term" value="P:peptidoglycan biosynthetic process"/>
    <property type="evidence" value="ECO:0007669"/>
    <property type="project" value="UniProtKB-KW"/>
</dbReference>
<proteinExistence type="inferred from homology"/>
<comment type="catalytic activity">
    <reaction evidence="15">
        <text>[GlcNAc-(1-&gt;4)-Mur2Ac(oyl-L-Ala-gamma-D-Glu-L-Lys-D-Ala-D-Ala)](n)-di-trans,octa-cis-undecaprenyl diphosphate + beta-D-GlcNAc-(1-&gt;4)-Mur2Ac(oyl-L-Ala-gamma-D-Glu-L-Lys-D-Ala-D-Ala)-di-trans,octa-cis-undecaprenyl diphosphate = [GlcNAc-(1-&gt;4)-Mur2Ac(oyl-L-Ala-gamma-D-Glu-L-Lys-D-Ala-D-Ala)](n+1)-di-trans,octa-cis-undecaprenyl diphosphate + di-trans,octa-cis-undecaprenyl diphosphate + H(+)</text>
        <dbReference type="Rhea" id="RHEA:23708"/>
        <dbReference type="Rhea" id="RHEA-COMP:9602"/>
        <dbReference type="Rhea" id="RHEA-COMP:9603"/>
        <dbReference type="ChEBI" id="CHEBI:15378"/>
        <dbReference type="ChEBI" id="CHEBI:58405"/>
        <dbReference type="ChEBI" id="CHEBI:60033"/>
        <dbReference type="ChEBI" id="CHEBI:78435"/>
        <dbReference type="EC" id="2.4.99.28"/>
    </reaction>
</comment>
<evidence type="ECO:0000256" key="8">
    <source>
        <dbReference type="ARBA" id="ARBA00023136"/>
    </source>
</evidence>
<keyword evidence="6" id="KW-0573">Peptidoglycan synthesis</keyword>
<evidence type="ECO:0000313" key="18">
    <source>
        <dbReference type="EMBL" id="MBC5737824.1"/>
    </source>
</evidence>
<dbReference type="GO" id="GO:0005886">
    <property type="term" value="C:plasma membrane"/>
    <property type="evidence" value="ECO:0007669"/>
    <property type="project" value="TreeGrafter"/>
</dbReference>
<keyword evidence="2" id="KW-0328">Glycosyltransferase</keyword>
<dbReference type="PANTHER" id="PTHR30474:SF2">
    <property type="entry name" value="PEPTIDOGLYCAN GLYCOSYLTRANSFERASE FTSW-RELATED"/>
    <property type="match status" value="1"/>
</dbReference>
<evidence type="ECO:0000256" key="4">
    <source>
        <dbReference type="ARBA" id="ARBA00022692"/>
    </source>
</evidence>
<reference evidence="18" key="1">
    <citation type="submission" date="2020-08" db="EMBL/GenBank/DDBJ databases">
        <title>Genome public.</title>
        <authorList>
            <person name="Liu C."/>
            <person name="Sun Q."/>
        </authorList>
    </citation>
    <scope>NUCLEOTIDE SEQUENCE</scope>
    <source>
        <strain evidence="18">NSJ-52</strain>
    </source>
</reference>
<evidence type="ECO:0000256" key="14">
    <source>
        <dbReference type="ARBA" id="ARBA00044770"/>
    </source>
</evidence>
<evidence type="ECO:0000256" key="1">
    <source>
        <dbReference type="ARBA" id="ARBA00004141"/>
    </source>
</evidence>
<evidence type="ECO:0000256" key="13">
    <source>
        <dbReference type="ARBA" id="ARBA00041418"/>
    </source>
</evidence>